<name>E3NKZ6_CAERE</name>
<dbReference type="InParanoid" id="E3NKZ6"/>
<reference evidence="2" key="1">
    <citation type="submission" date="2007-07" db="EMBL/GenBank/DDBJ databases">
        <title>PCAP assembly of the Caenorhabditis remanei genome.</title>
        <authorList>
            <consortium name="The Caenorhabditis remanei Sequencing Consortium"/>
            <person name="Wilson R.K."/>
        </authorList>
    </citation>
    <scope>NUCLEOTIDE SEQUENCE [LARGE SCALE GENOMIC DNA]</scope>
    <source>
        <strain evidence="2">PB4641</strain>
    </source>
</reference>
<protein>
    <submittedName>
        <fullName evidence="2">Uncharacterized protein</fullName>
    </submittedName>
</protein>
<keyword evidence="1" id="KW-1133">Transmembrane helix</keyword>
<keyword evidence="1" id="KW-0812">Transmembrane</keyword>
<accession>E3NKZ6</accession>
<dbReference type="EMBL" id="DS268848">
    <property type="protein sequence ID" value="EFP03773.1"/>
    <property type="molecule type" value="Genomic_DNA"/>
</dbReference>
<dbReference type="Proteomes" id="UP000008281">
    <property type="component" value="Unassembled WGS sequence"/>
</dbReference>
<proteinExistence type="predicted"/>
<sequence>MSRRGEANAKAKREGINRREERGMVECKQRVTRGQWIEENQLTIVWRDSWVTISSSCWLCVVIGESLRSVGYAFFEARQYSIWFTRKRYIFRSWVTISSSCWLCVVIGESLRSVGYAFFEARQYSIWFFRKRYIFRVGSL</sequence>
<gene>
    <name evidence="2" type="ORF">CRE_02699</name>
</gene>
<evidence type="ECO:0000313" key="3">
    <source>
        <dbReference type="Proteomes" id="UP000008281"/>
    </source>
</evidence>
<dbReference type="AlphaFoldDB" id="E3NKZ6"/>
<keyword evidence="3" id="KW-1185">Reference proteome</keyword>
<evidence type="ECO:0000313" key="2">
    <source>
        <dbReference type="EMBL" id="EFP03773.1"/>
    </source>
</evidence>
<keyword evidence="1" id="KW-0472">Membrane</keyword>
<dbReference type="HOGENOM" id="CLU_1836959_0_0_1"/>
<organism evidence="3">
    <name type="scientific">Caenorhabditis remanei</name>
    <name type="common">Caenorhabditis vulgaris</name>
    <dbReference type="NCBI Taxonomy" id="31234"/>
    <lineage>
        <taxon>Eukaryota</taxon>
        <taxon>Metazoa</taxon>
        <taxon>Ecdysozoa</taxon>
        <taxon>Nematoda</taxon>
        <taxon>Chromadorea</taxon>
        <taxon>Rhabditida</taxon>
        <taxon>Rhabditina</taxon>
        <taxon>Rhabditomorpha</taxon>
        <taxon>Rhabditoidea</taxon>
        <taxon>Rhabditidae</taxon>
        <taxon>Peloderinae</taxon>
        <taxon>Caenorhabditis</taxon>
    </lineage>
</organism>
<evidence type="ECO:0000256" key="1">
    <source>
        <dbReference type="SAM" id="Phobius"/>
    </source>
</evidence>
<feature type="transmembrane region" description="Helical" evidence="1">
    <location>
        <begin position="89"/>
        <end position="108"/>
    </location>
</feature>